<dbReference type="Pfam" id="PF12762">
    <property type="entry name" value="DDE_Tnp_IS1595"/>
    <property type="match status" value="1"/>
</dbReference>
<name>A0A0J1IMH0_NIACI</name>
<dbReference type="InterPro" id="IPR024445">
    <property type="entry name" value="Tnp_ISXO2-like"/>
</dbReference>
<dbReference type="OrthoDB" id="9802985at2"/>
<dbReference type="PANTHER" id="PTHR33293">
    <property type="entry name" value="INSERTION ELEMENT IS1 1 PROTEIN INSB-RELATED"/>
    <property type="match status" value="1"/>
</dbReference>
<dbReference type="InterPro" id="IPR051354">
    <property type="entry name" value="Transposase_27_IS1"/>
</dbReference>
<reference evidence="2 3" key="1">
    <citation type="submission" date="2015-05" db="EMBL/GenBank/DDBJ databases">
        <title>Whole genome sequence and identification of bacterial endophytes from Costus igneus.</title>
        <authorList>
            <person name="Lee Y.P."/>
            <person name="Gan H.M."/>
            <person name="Eng W."/>
            <person name="Wheatley M.S."/>
            <person name="Caraballo A."/>
            <person name="Polter S."/>
            <person name="Savka M.A."/>
            <person name="Hudson A.O."/>
        </authorList>
    </citation>
    <scope>NUCLEOTIDE SEQUENCE [LARGE SCALE GENOMIC DNA]</scope>
    <source>
        <strain evidence="2 3">RIT379</strain>
    </source>
</reference>
<dbReference type="NCBIfam" id="NF033547">
    <property type="entry name" value="transpos_IS1595"/>
    <property type="match status" value="1"/>
</dbReference>
<accession>A0A0J1IMH0</accession>
<evidence type="ECO:0000313" key="3">
    <source>
        <dbReference type="Proteomes" id="UP000036045"/>
    </source>
</evidence>
<proteinExistence type="predicted"/>
<sequence length="337" mass="39131">MWRHVYRDFGDLSKSEQLALFEAMKQDLFPEEREDIAKMLKDIRETRFSSGLACLHCGSVSVKKNGKYRARQRYLCKDCGKTFNDMTYTPLAGSRYPHKWLKYFDMMVEGCTLPKISEALEIHISTAFYWRHKILNALRSLGNQTLKGIVESDETFFLESDKGKKSITDRKPRKRGGVATKRGISKEQVCVLVAQDRNGQVISQMAGKGRIKSTDIDKVLGGFIDTSALLCSDTATNYKKFAKDKGLQHEMVNMRKGIYVKKSIFHIQHVNAYHKRLKQFMHRFQGVATKYLDNYLFWFRYLEQSKKVAHKERVNQLLFSAVHKSNYTTVEMFRRSA</sequence>
<evidence type="ECO:0000259" key="1">
    <source>
        <dbReference type="SMART" id="SM01126"/>
    </source>
</evidence>
<protein>
    <submittedName>
        <fullName evidence="2">Insertion element protein</fullName>
    </submittedName>
</protein>
<keyword evidence="3" id="KW-1185">Reference proteome</keyword>
<dbReference type="Proteomes" id="UP000036045">
    <property type="component" value="Unassembled WGS sequence"/>
</dbReference>
<dbReference type="AlphaFoldDB" id="A0A0J1IMH0"/>
<dbReference type="PATRIC" id="fig|1397.4.peg.3985"/>
<comment type="caution">
    <text evidence="2">The sequence shown here is derived from an EMBL/GenBank/DDBJ whole genome shotgun (WGS) entry which is preliminary data.</text>
</comment>
<evidence type="ECO:0000313" key="2">
    <source>
        <dbReference type="EMBL" id="KLV27186.1"/>
    </source>
</evidence>
<dbReference type="EMBL" id="LDPH01000004">
    <property type="protein sequence ID" value="KLV27186.1"/>
    <property type="molecule type" value="Genomic_DNA"/>
</dbReference>
<dbReference type="SMART" id="SM01126">
    <property type="entry name" value="DDE_Tnp_IS1595"/>
    <property type="match status" value="1"/>
</dbReference>
<dbReference type="RefSeq" id="WP_047941153.1">
    <property type="nucleotide sequence ID" value="NZ_LDPH01000004.1"/>
</dbReference>
<dbReference type="PANTHER" id="PTHR33293:SF1">
    <property type="entry name" value="INSERTION ELEMENT IS1 1 PROTEIN INSB-RELATED"/>
    <property type="match status" value="1"/>
</dbReference>
<organism evidence="2 3">
    <name type="scientific">Niallia circulans</name>
    <name type="common">Bacillus circulans</name>
    <dbReference type="NCBI Taxonomy" id="1397"/>
    <lineage>
        <taxon>Bacteria</taxon>
        <taxon>Bacillati</taxon>
        <taxon>Bacillota</taxon>
        <taxon>Bacilli</taxon>
        <taxon>Bacillales</taxon>
        <taxon>Bacillaceae</taxon>
        <taxon>Niallia</taxon>
    </lineage>
</organism>
<gene>
    <name evidence="2" type="ORF">ABW02_06570</name>
</gene>
<feature type="domain" description="ISXO2-like transposase" evidence="1">
    <location>
        <begin position="145"/>
        <end position="304"/>
    </location>
</feature>